<evidence type="ECO:0000256" key="1">
    <source>
        <dbReference type="ARBA" id="ARBA00022491"/>
    </source>
</evidence>
<dbReference type="GO" id="GO:0003700">
    <property type="term" value="F:DNA-binding transcription factor activity"/>
    <property type="evidence" value="ECO:0007669"/>
    <property type="project" value="InterPro"/>
</dbReference>
<keyword evidence="2" id="KW-0805">Transcription regulation</keyword>
<keyword evidence="4" id="KW-0804">Transcription</keyword>
<dbReference type="Gene3D" id="1.10.10.10">
    <property type="entry name" value="Winged helix-like DNA-binding domain superfamily/Winged helix DNA-binding domain"/>
    <property type="match status" value="1"/>
</dbReference>
<reference evidence="6 7" key="1">
    <citation type="submission" date="2019-03" db="EMBL/GenBank/DDBJ databases">
        <authorList>
            <person name="Nijsse B."/>
        </authorList>
    </citation>
    <scope>NUCLEOTIDE SEQUENCE [LARGE SCALE GENOMIC DNA]</scope>
    <source>
        <strain evidence="6">Desulfoluna butyratoxydans MSL71</strain>
    </source>
</reference>
<dbReference type="PANTHER" id="PTHR30363">
    <property type="entry name" value="HTH-TYPE TRANSCRIPTIONAL REGULATOR SRLR-RELATED"/>
    <property type="match status" value="1"/>
</dbReference>
<keyword evidence="3" id="KW-0238">DNA-binding</keyword>
<evidence type="ECO:0000256" key="4">
    <source>
        <dbReference type="ARBA" id="ARBA00023163"/>
    </source>
</evidence>
<dbReference type="PRINTS" id="PR00037">
    <property type="entry name" value="HTHLACR"/>
</dbReference>
<dbReference type="GO" id="GO:0003677">
    <property type="term" value="F:DNA binding"/>
    <property type="evidence" value="ECO:0007669"/>
    <property type="project" value="UniProtKB-KW"/>
</dbReference>
<organism evidence="6 7">
    <name type="scientific">Desulfoluna butyratoxydans</name>
    <dbReference type="NCBI Taxonomy" id="231438"/>
    <lineage>
        <taxon>Bacteria</taxon>
        <taxon>Pseudomonadati</taxon>
        <taxon>Thermodesulfobacteriota</taxon>
        <taxon>Desulfobacteria</taxon>
        <taxon>Desulfobacterales</taxon>
        <taxon>Desulfolunaceae</taxon>
        <taxon>Desulfoluna</taxon>
    </lineage>
</organism>
<gene>
    <name evidence="6" type="ORF">MSL71_17530</name>
</gene>
<dbReference type="SUPFAM" id="SSF100950">
    <property type="entry name" value="NagB/RpiA/CoA transferase-like"/>
    <property type="match status" value="1"/>
</dbReference>
<dbReference type="Pfam" id="PF00455">
    <property type="entry name" value="DeoRC"/>
    <property type="match status" value="1"/>
</dbReference>
<dbReference type="SMART" id="SM00420">
    <property type="entry name" value="HTH_DEOR"/>
    <property type="match status" value="1"/>
</dbReference>
<dbReference type="InterPro" id="IPR014036">
    <property type="entry name" value="DeoR-like_C"/>
</dbReference>
<keyword evidence="7" id="KW-1185">Reference proteome</keyword>
<dbReference type="PANTHER" id="PTHR30363:SF4">
    <property type="entry name" value="GLYCEROL-3-PHOSPHATE REGULON REPRESSOR"/>
    <property type="match status" value="1"/>
</dbReference>
<name>A0A4U8YLT0_9BACT</name>
<dbReference type="Pfam" id="PF08220">
    <property type="entry name" value="HTH_DeoR"/>
    <property type="match status" value="1"/>
</dbReference>
<evidence type="ECO:0000259" key="5">
    <source>
        <dbReference type="PROSITE" id="PS51000"/>
    </source>
</evidence>
<dbReference type="Proteomes" id="UP000507962">
    <property type="component" value="Unassembled WGS sequence"/>
</dbReference>
<dbReference type="InterPro" id="IPR018356">
    <property type="entry name" value="Tscrpt_reg_HTH_DeoR_CS"/>
</dbReference>
<dbReference type="InterPro" id="IPR001034">
    <property type="entry name" value="DeoR_HTH"/>
</dbReference>
<evidence type="ECO:0000256" key="2">
    <source>
        <dbReference type="ARBA" id="ARBA00023015"/>
    </source>
</evidence>
<protein>
    <submittedName>
        <fullName evidence="6">Deor-type hth domain</fullName>
    </submittedName>
</protein>
<dbReference type="AlphaFoldDB" id="A0A4U8YLT0"/>
<dbReference type="SMART" id="SM01134">
    <property type="entry name" value="DeoRC"/>
    <property type="match status" value="1"/>
</dbReference>
<dbReference type="EMBL" id="CAADHO010000002">
    <property type="protein sequence ID" value="VFQ44109.1"/>
    <property type="molecule type" value="Genomic_DNA"/>
</dbReference>
<dbReference type="InterPro" id="IPR036388">
    <property type="entry name" value="WH-like_DNA-bd_sf"/>
</dbReference>
<dbReference type="Gene3D" id="3.30.750.70">
    <property type="entry name" value="4-hydroxybutyrate coenzyme like domains"/>
    <property type="match status" value="1"/>
</dbReference>
<evidence type="ECO:0000313" key="7">
    <source>
        <dbReference type="Proteomes" id="UP000507962"/>
    </source>
</evidence>
<dbReference type="RefSeq" id="WP_246317750.1">
    <property type="nucleotide sequence ID" value="NZ_CAADHO010000002.1"/>
</dbReference>
<dbReference type="InterPro" id="IPR050313">
    <property type="entry name" value="Carb_Metab_HTH_regulators"/>
</dbReference>
<feature type="domain" description="HTH deoR-type" evidence="5">
    <location>
        <begin position="17"/>
        <end position="72"/>
    </location>
</feature>
<evidence type="ECO:0000313" key="6">
    <source>
        <dbReference type="EMBL" id="VFQ44109.1"/>
    </source>
</evidence>
<proteinExistence type="predicted"/>
<accession>A0A4U8YLT0</accession>
<dbReference type="PROSITE" id="PS00894">
    <property type="entry name" value="HTH_DEOR_1"/>
    <property type="match status" value="1"/>
</dbReference>
<sequence>MNTGDREYNAADVIRTLPRRQKAIYDMVLEKGFVSIEGLSQHFSVTPQTIRRDINNLCSAKLLQRYHGGAGLLNSVENFTYSTRKSLCSEEKIRVAQHVAQFIPNNASLFLDIGTSTEEVARALVDKTGLRVITNNLNVASILGQNRGFEILVSGGVVRNHDLGITGEAAIDFISQFKVDFGIISVAGIDPDGTLIDFDYNEVRIARAIISNSRQVFLVADHSKFNRSAMVRIGNLEEVDALFTDRTPPASFLEIIKRGDVKLHIAHGGKH</sequence>
<dbReference type="SUPFAM" id="SSF46785">
    <property type="entry name" value="Winged helix' DNA-binding domain"/>
    <property type="match status" value="1"/>
</dbReference>
<dbReference type="InterPro" id="IPR036390">
    <property type="entry name" value="WH_DNA-bd_sf"/>
</dbReference>
<dbReference type="InterPro" id="IPR037171">
    <property type="entry name" value="NagB/RpiA_transferase-like"/>
</dbReference>
<evidence type="ECO:0000256" key="3">
    <source>
        <dbReference type="ARBA" id="ARBA00023125"/>
    </source>
</evidence>
<dbReference type="PROSITE" id="PS51000">
    <property type="entry name" value="HTH_DEOR_2"/>
    <property type="match status" value="1"/>
</dbReference>
<keyword evidence="1" id="KW-0678">Repressor</keyword>